<reference evidence="1 2" key="1">
    <citation type="submission" date="2024-01" db="EMBL/GenBank/DDBJ databases">
        <title>The complete chloroplast genome sequence of Lithospermum erythrorhizon: insights into the phylogenetic relationship among Boraginaceae species and the maternal lineages of purple gromwells.</title>
        <authorList>
            <person name="Okada T."/>
            <person name="Watanabe K."/>
        </authorList>
    </citation>
    <scope>NUCLEOTIDE SEQUENCE [LARGE SCALE GENOMIC DNA]</scope>
</reference>
<name>A0AAV3Q622_LITER</name>
<protein>
    <submittedName>
        <fullName evidence="1">Uncharacterized protein</fullName>
    </submittedName>
</protein>
<comment type="caution">
    <text evidence="1">The sequence shown here is derived from an EMBL/GenBank/DDBJ whole genome shotgun (WGS) entry which is preliminary data.</text>
</comment>
<dbReference type="Proteomes" id="UP001454036">
    <property type="component" value="Unassembled WGS sequence"/>
</dbReference>
<evidence type="ECO:0000313" key="2">
    <source>
        <dbReference type="Proteomes" id="UP001454036"/>
    </source>
</evidence>
<sequence>MISGSKSAPVGPCNGPICSRYRSRSSDLLQPFVCNGLMNGRRAHSDSDEDYVEDESVNVCASLEGPSEGGNEDNVEVEVDFDPKNENSPKGRGGAIKTKVNPGGFYKYAYVTSNVSNTRVALVIEGKDGRKLRFDQDDFMRVFNLKCEGGFCTTKVKAWPEGIPTYDELKTLLNNDFTFSPSDNRKDIRGAKTNFLDGDDKFALQVINECIFCTSSNDSRVPDSQMLIIYYLRNNLYVNIPGLIGNIVHDTICRHRYSSFPLCILISYIVKS</sequence>
<gene>
    <name evidence="1" type="ORF">LIER_15769</name>
</gene>
<proteinExistence type="predicted"/>
<accession>A0AAV3Q622</accession>
<evidence type="ECO:0000313" key="1">
    <source>
        <dbReference type="EMBL" id="GAA0158846.1"/>
    </source>
</evidence>
<dbReference type="EMBL" id="BAABME010003449">
    <property type="protein sequence ID" value="GAA0158846.1"/>
    <property type="molecule type" value="Genomic_DNA"/>
</dbReference>
<keyword evidence="2" id="KW-1185">Reference proteome</keyword>
<organism evidence="1 2">
    <name type="scientific">Lithospermum erythrorhizon</name>
    <name type="common">Purple gromwell</name>
    <name type="synonym">Lithospermum officinale var. erythrorhizon</name>
    <dbReference type="NCBI Taxonomy" id="34254"/>
    <lineage>
        <taxon>Eukaryota</taxon>
        <taxon>Viridiplantae</taxon>
        <taxon>Streptophyta</taxon>
        <taxon>Embryophyta</taxon>
        <taxon>Tracheophyta</taxon>
        <taxon>Spermatophyta</taxon>
        <taxon>Magnoliopsida</taxon>
        <taxon>eudicotyledons</taxon>
        <taxon>Gunneridae</taxon>
        <taxon>Pentapetalae</taxon>
        <taxon>asterids</taxon>
        <taxon>lamiids</taxon>
        <taxon>Boraginales</taxon>
        <taxon>Boraginaceae</taxon>
        <taxon>Boraginoideae</taxon>
        <taxon>Lithospermeae</taxon>
        <taxon>Lithospermum</taxon>
    </lineage>
</organism>
<dbReference type="AlphaFoldDB" id="A0AAV3Q622"/>